<name>A0ABR4CXH4_9HELO</name>
<keyword evidence="5" id="KW-0472">Membrane</keyword>
<evidence type="ECO:0000256" key="1">
    <source>
        <dbReference type="ARBA" id="ARBA00004167"/>
    </source>
</evidence>
<protein>
    <recommendedName>
        <fullName evidence="8">WSC domain-containing protein</fullName>
    </recommendedName>
</protein>
<dbReference type="PANTHER" id="PTHR24269:SF24">
    <property type="entry name" value="WSC DOMAIN-CONTAINING PROTEIN"/>
    <property type="match status" value="1"/>
</dbReference>
<evidence type="ECO:0000256" key="7">
    <source>
        <dbReference type="SAM" id="SignalP"/>
    </source>
</evidence>
<keyword evidence="10" id="KW-1185">Reference proteome</keyword>
<evidence type="ECO:0000313" key="9">
    <source>
        <dbReference type="EMBL" id="KAL2073759.1"/>
    </source>
</evidence>
<evidence type="ECO:0000259" key="8">
    <source>
        <dbReference type="PROSITE" id="PS51212"/>
    </source>
</evidence>
<dbReference type="PANTHER" id="PTHR24269">
    <property type="entry name" value="KREMEN PROTEIN"/>
    <property type="match status" value="1"/>
</dbReference>
<keyword evidence="3 7" id="KW-0732">Signal</keyword>
<comment type="caution">
    <text evidence="9">The sequence shown here is derived from an EMBL/GenBank/DDBJ whole genome shotgun (WGS) entry which is preliminary data.</text>
</comment>
<evidence type="ECO:0000256" key="4">
    <source>
        <dbReference type="ARBA" id="ARBA00022989"/>
    </source>
</evidence>
<dbReference type="InterPro" id="IPR002889">
    <property type="entry name" value="WSC_carb-bd"/>
</dbReference>
<dbReference type="InterPro" id="IPR051836">
    <property type="entry name" value="Kremen_rcpt"/>
</dbReference>
<feature type="domain" description="WSC" evidence="8">
    <location>
        <begin position="120"/>
        <end position="214"/>
    </location>
</feature>
<keyword evidence="6" id="KW-0325">Glycoprotein</keyword>
<keyword evidence="2" id="KW-0812">Transmembrane</keyword>
<evidence type="ECO:0000256" key="3">
    <source>
        <dbReference type="ARBA" id="ARBA00022729"/>
    </source>
</evidence>
<keyword evidence="4" id="KW-1133">Transmembrane helix</keyword>
<dbReference type="Proteomes" id="UP001595075">
    <property type="component" value="Unassembled WGS sequence"/>
</dbReference>
<comment type="subcellular location">
    <subcellularLocation>
        <location evidence="1">Membrane</location>
        <topology evidence="1">Single-pass membrane protein</topology>
    </subcellularLocation>
</comment>
<feature type="chain" id="PRO_5046185476" description="WSC domain-containing protein" evidence="7">
    <location>
        <begin position="22"/>
        <end position="271"/>
    </location>
</feature>
<evidence type="ECO:0000313" key="10">
    <source>
        <dbReference type="Proteomes" id="UP001595075"/>
    </source>
</evidence>
<evidence type="ECO:0000256" key="5">
    <source>
        <dbReference type="ARBA" id="ARBA00023136"/>
    </source>
</evidence>
<accession>A0ABR4CXH4</accession>
<organism evidence="9 10">
    <name type="scientific">Oculimacula yallundae</name>
    <dbReference type="NCBI Taxonomy" id="86028"/>
    <lineage>
        <taxon>Eukaryota</taxon>
        <taxon>Fungi</taxon>
        <taxon>Dikarya</taxon>
        <taxon>Ascomycota</taxon>
        <taxon>Pezizomycotina</taxon>
        <taxon>Leotiomycetes</taxon>
        <taxon>Helotiales</taxon>
        <taxon>Ploettnerulaceae</taxon>
        <taxon>Oculimacula</taxon>
    </lineage>
</organism>
<gene>
    <name evidence="9" type="ORF">VTL71DRAFT_11085</name>
</gene>
<dbReference type="SMART" id="SM00321">
    <property type="entry name" value="WSC"/>
    <property type="match status" value="1"/>
</dbReference>
<proteinExistence type="predicted"/>
<reference evidence="9 10" key="1">
    <citation type="journal article" date="2024" name="Commun. Biol.">
        <title>Comparative genomic analysis of thermophilic fungi reveals convergent evolutionary adaptations and gene losses.</title>
        <authorList>
            <person name="Steindorff A.S."/>
            <person name="Aguilar-Pontes M.V."/>
            <person name="Robinson A.J."/>
            <person name="Andreopoulos B."/>
            <person name="LaButti K."/>
            <person name="Kuo A."/>
            <person name="Mondo S."/>
            <person name="Riley R."/>
            <person name="Otillar R."/>
            <person name="Haridas S."/>
            <person name="Lipzen A."/>
            <person name="Grimwood J."/>
            <person name="Schmutz J."/>
            <person name="Clum A."/>
            <person name="Reid I.D."/>
            <person name="Moisan M.C."/>
            <person name="Butler G."/>
            <person name="Nguyen T.T.M."/>
            <person name="Dewar K."/>
            <person name="Conant G."/>
            <person name="Drula E."/>
            <person name="Henrissat B."/>
            <person name="Hansel C."/>
            <person name="Singer S."/>
            <person name="Hutchinson M.I."/>
            <person name="de Vries R.P."/>
            <person name="Natvig D.O."/>
            <person name="Powell A.J."/>
            <person name="Tsang A."/>
            <person name="Grigoriev I.V."/>
        </authorList>
    </citation>
    <scope>NUCLEOTIDE SEQUENCE [LARGE SCALE GENOMIC DNA]</scope>
    <source>
        <strain evidence="9 10">CBS 494.80</strain>
    </source>
</reference>
<evidence type="ECO:0000256" key="2">
    <source>
        <dbReference type="ARBA" id="ARBA00022692"/>
    </source>
</evidence>
<evidence type="ECO:0000256" key="6">
    <source>
        <dbReference type="ARBA" id="ARBA00023180"/>
    </source>
</evidence>
<dbReference type="Pfam" id="PF01822">
    <property type="entry name" value="WSC"/>
    <property type="match status" value="1"/>
</dbReference>
<sequence>MRISWLLALVELAIFSRKGSCTDYPLLPHDPTTTSDCADWFNNNDDKTCQWVRDYFRATPEEFKRWNPSIGLDCEPWYNWTSYCIITWTKWNSTQTTMTSTRTSTLPTSTAPVLGPSPAAWTNMGCYVEDAKLPILDINFNPSGDASLSIPKCWQTCYQGFYKYAGVQNGNQCWCGSYIGGEWTSNQADCNSPCTGNTTTFCGGPSLIQIFKAEANVPAVSTATSAGKAKSSKAEASVPVVSTATSASMAKSTKISLLAWRANVWRSKRQV</sequence>
<dbReference type="EMBL" id="JAZHXI010000003">
    <property type="protein sequence ID" value="KAL2073759.1"/>
    <property type="molecule type" value="Genomic_DNA"/>
</dbReference>
<feature type="signal peptide" evidence="7">
    <location>
        <begin position="1"/>
        <end position="21"/>
    </location>
</feature>
<dbReference type="PROSITE" id="PS51212">
    <property type="entry name" value="WSC"/>
    <property type="match status" value="1"/>
</dbReference>